<evidence type="ECO:0000313" key="5">
    <source>
        <dbReference type="EMBL" id="MDH7637787.1"/>
    </source>
</evidence>
<accession>A0ABT6MY99</accession>
<dbReference type="Pfam" id="PF03524">
    <property type="entry name" value="CagX"/>
    <property type="match status" value="1"/>
</dbReference>
<proteinExistence type="inferred from homology"/>
<dbReference type="InterPro" id="IPR038161">
    <property type="entry name" value="VirB9/CagX/TrbG_C_sf"/>
</dbReference>
<dbReference type="InterPro" id="IPR010258">
    <property type="entry name" value="Conjugal_tfr_TrbG/VirB9/CagX"/>
</dbReference>
<evidence type="ECO:0000313" key="6">
    <source>
        <dbReference type="Proteomes" id="UP001160625"/>
    </source>
</evidence>
<comment type="similarity">
    <text evidence="1">Belongs to the TrbG/VirB9 family.</text>
</comment>
<feature type="signal peptide" evidence="4">
    <location>
        <begin position="1"/>
        <end position="26"/>
    </location>
</feature>
<keyword evidence="2 4" id="KW-0732">Signal</keyword>
<dbReference type="RefSeq" id="WP_281043131.1">
    <property type="nucleotide sequence ID" value="NZ_JARYGZ010000001.1"/>
</dbReference>
<evidence type="ECO:0000256" key="1">
    <source>
        <dbReference type="ARBA" id="ARBA00006135"/>
    </source>
</evidence>
<evidence type="ECO:0000256" key="4">
    <source>
        <dbReference type="SAM" id="SignalP"/>
    </source>
</evidence>
<dbReference type="CDD" id="cd06911">
    <property type="entry name" value="VirB9_CagX_TrbG"/>
    <property type="match status" value="1"/>
</dbReference>
<gene>
    <name evidence="5" type="ORF">QGN17_03490</name>
</gene>
<evidence type="ECO:0000256" key="3">
    <source>
        <dbReference type="SAM" id="MobiDB-lite"/>
    </source>
</evidence>
<feature type="chain" id="PRO_5047295424" evidence="4">
    <location>
        <begin position="27"/>
        <end position="262"/>
    </location>
</feature>
<evidence type="ECO:0000256" key="2">
    <source>
        <dbReference type="ARBA" id="ARBA00022729"/>
    </source>
</evidence>
<reference evidence="5" key="1">
    <citation type="submission" date="2023-04" db="EMBL/GenBank/DDBJ databases">
        <title>Sphingomonas sp. MAHUQ-71 isolated from rice field.</title>
        <authorList>
            <person name="Huq M.A."/>
        </authorList>
    </citation>
    <scope>NUCLEOTIDE SEQUENCE</scope>
    <source>
        <strain evidence="5">MAHUQ-71</strain>
    </source>
</reference>
<comment type="caution">
    <text evidence="5">The sequence shown here is derived from an EMBL/GenBank/DDBJ whole genome shotgun (WGS) entry which is preliminary data.</text>
</comment>
<sequence>MIRFLPLAALGAASTYAALVATPLLAKDPRIATRLYNPSDIVTVHGHTGIQSTIEFGDDEHIDNIAIGDSASWQVTPNKHASIVFVKPMMPSARTNMTVVTDRRTYLFDLVSTPMGTPVYVMRFTYPPSPKPAIAIAPPPAPAEPAPQVAEKVPEATPADLHFDWATGGSKQILPMRAFDDGKSTWLAWPKDASMPAILQREPDGQEGPVNYRVQGEYVVVDGVPPQLVLRQGKLVATLTPAPHPASDATPPAGAQTASARP</sequence>
<organism evidence="5 6">
    <name type="scientific">Sphingomonas oryzagri</name>
    <dbReference type="NCBI Taxonomy" id="3042314"/>
    <lineage>
        <taxon>Bacteria</taxon>
        <taxon>Pseudomonadati</taxon>
        <taxon>Pseudomonadota</taxon>
        <taxon>Alphaproteobacteria</taxon>
        <taxon>Sphingomonadales</taxon>
        <taxon>Sphingomonadaceae</taxon>
        <taxon>Sphingomonas</taxon>
    </lineage>
</organism>
<dbReference type="Proteomes" id="UP001160625">
    <property type="component" value="Unassembled WGS sequence"/>
</dbReference>
<keyword evidence="6" id="KW-1185">Reference proteome</keyword>
<protein>
    <submittedName>
        <fullName evidence="5">TrbG/VirB9 family P-type conjugative transfer protein</fullName>
    </submittedName>
</protein>
<feature type="region of interest" description="Disordered" evidence="3">
    <location>
        <begin position="240"/>
        <end position="262"/>
    </location>
</feature>
<dbReference type="InterPro" id="IPR033645">
    <property type="entry name" value="VirB9/CagX/TrbG_C"/>
</dbReference>
<dbReference type="Gene3D" id="2.60.40.2500">
    <property type="match status" value="1"/>
</dbReference>
<name>A0ABT6MY99_9SPHN</name>
<dbReference type="EMBL" id="JARYGZ010000001">
    <property type="protein sequence ID" value="MDH7637787.1"/>
    <property type="molecule type" value="Genomic_DNA"/>
</dbReference>